<keyword evidence="1" id="KW-0812">Transmembrane</keyword>
<accession>A0A4V2W472</accession>
<feature type="transmembrane region" description="Helical" evidence="1">
    <location>
        <begin position="70"/>
        <end position="89"/>
    </location>
</feature>
<evidence type="ECO:0000313" key="3">
    <source>
        <dbReference type="EMBL" id="TCV94709.1"/>
    </source>
</evidence>
<proteinExistence type="predicted"/>
<evidence type="ECO:0000256" key="1">
    <source>
        <dbReference type="SAM" id="Phobius"/>
    </source>
</evidence>
<organism evidence="3 4">
    <name type="scientific">Luteibacter rhizovicinus</name>
    <dbReference type="NCBI Taxonomy" id="242606"/>
    <lineage>
        <taxon>Bacteria</taxon>
        <taxon>Pseudomonadati</taxon>
        <taxon>Pseudomonadota</taxon>
        <taxon>Gammaproteobacteria</taxon>
        <taxon>Lysobacterales</taxon>
        <taxon>Rhodanobacteraceae</taxon>
        <taxon>Luteibacter</taxon>
    </lineage>
</organism>
<name>A0A4V2W472_9GAMM</name>
<dbReference type="Proteomes" id="UP000295645">
    <property type="component" value="Unassembled WGS sequence"/>
</dbReference>
<keyword evidence="4" id="KW-1185">Reference proteome</keyword>
<protein>
    <recommendedName>
        <fullName evidence="5">PXPV repeat-containing protein</fullName>
    </recommendedName>
</protein>
<keyword evidence="1" id="KW-1133">Transmembrane helix</keyword>
<evidence type="ECO:0000313" key="4">
    <source>
        <dbReference type="Proteomes" id="UP000295645"/>
    </source>
</evidence>
<evidence type="ECO:0008006" key="5">
    <source>
        <dbReference type="Google" id="ProtNLM"/>
    </source>
</evidence>
<reference evidence="3 4" key="1">
    <citation type="submission" date="2019-03" db="EMBL/GenBank/DDBJ databases">
        <title>Above-ground endophytic microbial communities from plants in different locations in the United States.</title>
        <authorList>
            <person name="Frank C."/>
        </authorList>
    </citation>
    <scope>NUCLEOTIDE SEQUENCE [LARGE SCALE GENOMIC DNA]</scope>
    <source>
        <strain evidence="3 4">LP_13_YM</strain>
    </source>
</reference>
<evidence type="ECO:0000256" key="2">
    <source>
        <dbReference type="SAM" id="SignalP"/>
    </source>
</evidence>
<keyword evidence="1" id="KW-0472">Membrane</keyword>
<dbReference type="EMBL" id="SMCS01000003">
    <property type="protein sequence ID" value="TCV94709.1"/>
    <property type="molecule type" value="Genomic_DNA"/>
</dbReference>
<keyword evidence="2" id="KW-0732">Signal</keyword>
<sequence length="140" mass="15065">MKRHLLKTTIALAAAGLMAFAPGAFAWDHGRGGGYGYHGGGGYYRGGGYGYHGGGGYYRGGGHYDNAGRWIAGAIIAGAVVGLVANATAPRETVYYDQPVVYSRPVVYERAPVVVERRVYETRTVVDDGYTTRYVRDDGY</sequence>
<feature type="signal peptide" evidence="2">
    <location>
        <begin position="1"/>
        <end position="26"/>
    </location>
</feature>
<comment type="caution">
    <text evidence="3">The sequence shown here is derived from an EMBL/GenBank/DDBJ whole genome shotgun (WGS) entry which is preliminary data.</text>
</comment>
<dbReference type="RefSeq" id="WP_132143274.1">
    <property type="nucleotide sequence ID" value="NZ_SMCS01000003.1"/>
</dbReference>
<feature type="chain" id="PRO_5020869840" description="PXPV repeat-containing protein" evidence="2">
    <location>
        <begin position="27"/>
        <end position="140"/>
    </location>
</feature>
<gene>
    <name evidence="3" type="ORF">EC912_103194</name>
</gene>
<dbReference type="AlphaFoldDB" id="A0A4V2W472"/>